<dbReference type="PANTHER" id="PTHR23101">
    <property type="entry name" value="RAB GDP/GTP EXCHANGE FACTOR"/>
    <property type="match status" value="1"/>
</dbReference>
<feature type="domain" description="Ras-GAP" evidence="7">
    <location>
        <begin position="552"/>
        <end position="668"/>
    </location>
</feature>
<keyword evidence="3" id="KW-0254">Endocytosis</keyword>
<dbReference type="PANTHER" id="PTHR23101:SF25">
    <property type="entry name" value="GTPASE-ACTIVATING PROTEIN AND VPS9 DOMAIN-CONTAINING PROTEIN 1"/>
    <property type="match status" value="1"/>
</dbReference>
<feature type="compositionally biased region" description="Basic and acidic residues" evidence="6">
    <location>
        <begin position="1392"/>
        <end position="1412"/>
    </location>
</feature>
<dbReference type="Gene3D" id="1.20.1050.80">
    <property type="entry name" value="VPS9 domain"/>
    <property type="match status" value="1"/>
</dbReference>
<dbReference type="EMBL" id="GG662712">
    <property type="protein sequence ID" value="EAR94380.2"/>
    <property type="molecule type" value="Genomic_DNA"/>
</dbReference>
<dbReference type="InterPro" id="IPR003123">
    <property type="entry name" value="VPS9"/>
</dbReference>
<dbReference type="GO" id="GO:0016020">
    <property type="term" value="C:membrane"/>
    <property type="evidence" value="ECO:0007669"/>
    <property type="project" value="UniProtKB-SubCell"/>
</dbReference>
<feature type="region of interest" description="Disordered" evidence="6">
    <location>
        <begin position="1329"/>
        <end position="1354"/>
    </location>
</feature>
<dbReference type="OrthoDB" id="300289at2759"/>
<feature type="domain" description="VPS9" evidence="8">
    <location>
        <begin position="1142"/>
        <end position="1283"/>
    </location>
</feature>
<dbReference type="GO" id="GO:0005829">
    <property type="term" value="C:cytosol"/>
    <property type="evidence" value="ECO:0007669"/>
    <property type="project" value="TreeGrafter"/>
</dbReference>
<evidence type="ECO:0000256" key="4">
    <source>
        <dbReference type="ARBA" id="ARBA00022658"/>
    </source>
</evidence>
<dbReference type="Gene3D" id="1.10.506.10">
    <property type="entry name" value="GTPase Activation - p120gap, domain 1"/>
    <property type="match status" value="2"/>
</dbReference>
<dbReference type="SUPFAM" id="SSF109993">
    <property type="entry name" value="VPS9 domain"/>
    <property type="match status" value="1"/>
</dbReference>
<sequence>MQRSNSADDINNYEEELKDQVDIGSLHQTNGENVGSDSDLDESRNLNDSELASNFNTTSRDTDIFYKPTGKQILLNQSNRDQLNDSLDQSNLSFQLGNHTFNNRFSDLESNINLNFTERQHGSDFQKSQLLFEEQEFKITDQRVFNNVLGSDAQLAISNLMGSFPVLQGRQSLWQKPKNENMFEINHWNELQEKLKEEYNLIMSESNQQSNLQGDLEESHKQYYRTYIELLELEETQKEIKVDENKKKVLIENTAQVFKDANSVICQILKTLAQNPKLLAQIIKTHGNNLDEPTKNLIRSIVNTFYDNIIEEEVWDQDIMIFISNIIKFEVEQAQDPSEIKFKSNQVLTKILNEFTKRQDFQRYTKYIFKGPLQYITKANKIVVNPQKIFELLKKKQTSQGTSIQQQIQRKTMGNNQKDMYVSYNSNQSMRTEPSISDNSNKNYAQKYEQILRQYDSVNSNKNNIVSHNVMKIVGLGEESKSARFQARQTIFSKPANLQISTTNVKESSNLTVSKADSIQMPLSARNYSSNQGKDAIQDFSGVIKRGPESGLDKESQMMQDNVNRLLKKNIDILKNLTNIVFDSIFKNLYNIPVPIRITCKIIEIVTKEKFQNISDEDLFTIIGYFLFDCYLIPQFMFSHHLRQVNLIKDEHEDNLFEIKKLMKNIYRREFFPEQDTINYKYFNPLIKDLSNSIEDYFKELLSINEEAVIKIINHESQKQEKMKVVCVCITLDNVQTLCQIIEKNYSEISKINQQIADYVKRVFIMNDSCHFFDDRKDLDIPGTHKPQQIYTIIIDITMPQELNTNYIKEYKRLYEVKKNMSTEEMVTNKAKNMIQQVLVSIEKLNNILSFTGYKNMELTELFKIFEDGYYLHNAKHSNNVDNVPIMIKAKYLLNILKQLPSKYQENNLMMLFAEMSSEFHERFQKFMKVSNHTKSELLKAKNTIKKYQSILKENIDLLNRDKKRRILYEFIEKQQLNLCITSQKTRAGLRKKPTKATNNGMNNSLTDDEEDSLIQISGTDCCVHTFSNLDFVIGLTQGASGDSSNQKKKEMFENQSHCKDIISFIDIFASLPEVQEVVTSGKEISAINSKFSQFMEELFDMVKFNPLFSQYSQEDQDWINDQLEKYITRKLYDQIFPKEKTYADTALYCRMKVLSWINYDHLEIEKVNRVDEMWDISAKALLNIDYVKSPSEKLDCLIESTTIMTNVLKLTQTSDNAASADSILPISIYILLKACPTRLWSNINFISAFCNKEKMLTQIGYCFAQIKLAVDFLANLTPKQVNVTDQQFHELIYEKEIQYGIYFLKKRPRAVRTSINRELVKKVLNDIEQRKSSKERDQQEKLVENNKNSKTLQNQLIHQTSQNSNTETNSLDPTKLSLVQSFEYQHPTNIEQKKSLERDSIKEDLKSDNSKESSANQSPIPQEQSGDMSTKFKNLQKQESTYAGKEELDEFQMNIEEEQLQQKQEKQQ</sequence>
<dbReference type="InterPro" id="IPR045046">
    <property type="entry name" value="Vps9-like"/>
</dbReference>
<accession>Q23D35</accession>
<keyword evidence="4" id="KW-0344">Guanine-nucleotide releasing factor</keyword>
<dbReference type="eggNOG" id="KOG2319">
    <property type="taxonomic scope" value="Eukaryota"/>
</dbReference>
<feature type="compositionally biased region" description="Polar residues" evidence="6">
    <location>
        <begin position="26"/>
        <end position="36"/>
    </location>
</feature>
<dbReference type="STRING" id="312017.Q23D35"/>
<organism evidence="9 10">
    <name type="scientific">Tetrahymena thermophila (strain SB210)</name>
    <dbReference type="NCBI Taxonomy" id="312017"/>
    <lineage>
        <taxon>Eukaryota</taxon>
        <taxon>Sar</taxon>
        <taxon>Alveolata</taxon>
        <taxon>Ciliophora</taxon>
        <taxon>Intramacronucleata</taxon>
        <taxon>Oligohymenophorea</taxon>
        <taxon>Hymenostomatida</taxon>
        <taxon>Tetrahymenina</taxon>
        <taxon>Tetrahymenidae</taxon>
        <taxon>Tetrahymena</taxon>
    </lineage>
</organism>
<feature type="compositionally biased region" description="Polar residues" evidence="6">
    <location>
        <begin position="1413"/>
        <end position="1442"/>
    </location>
</feature>
<dbReference type="GeneID" id="7829140"/>
<feature type="region of interest" description="Disordered" evidence="6">
    <location>
        <begin position="26"/>
        <end position="54"/>
    </location>
</feature>
<dbReference type="PROSITE" id="PS50018">
    <property type="entry name" value="RAS_GTPASE_ACTIV_2"/>
    <property type="match status" value="1"/>
</dbReference>
<dbReference type="SMART" id="SM00167">
    <property type="entry name" value="VPS9"/>
    <property type="match status" value="1"/>
</dbReference>
<evidence type="ECO:0000259" key="7">
    <source>
        <dbReference type="PROSITE" id="PS50018"/>
    </source>
</evidence>
<evidence type="ECO:0000256" key="6">
    <source>
        <dbReference type="SAM" id="MobiDB-lite"/>
    </source>
</evidence>
<evidence type="ECO:0000256" key="2">
    <source>
        <dbReference type="ARBA" id="ARBA00008489"/>
    </source>
</evidence>
<comment type="subcellular location">
    <subcellularLocation>
        <location evidence="1">Membrane</location>
        <topology evidence="1">Peripheral membrane protein</topology>
    </subcellularLocation>
</comment>
<protein>
    <submittedName>
        <fullName evidence="9">GTPase-activator protein for Ras-like GTPase</fullName>
    </submittedName>
</protein>
<dbReference type="CDD" id="cd12206">
    <property type="entry name" value="RasGAP_IQGAP_related"/>
    <property type="match status" value="1"/>
</dbReference>
<dbReference type="Pfam" id="PF02204">
    <property type="entry name" value="VPS9"/>
    <property type="match status" value="1"/>
</dbReference>
<keyword evidence="10" id="KW-1185">Reference proteome</keyword>
<evidence type="ECO:0000313" key="9">
    <source>
        <dbReference type="EMBL" id="EAR94380.2"/>
    </source>
</evidence>
<name>Q23D35_TETTS</name>
<reference evidence="10" key="1">
    <citation type="journal article" date="2006" name="PLoS Biol.">
        <title>Macronuclear genome sequence of the ciliate Tetrahymena thermophila, a model eukaryote.</title>
        <authorList>
            <person name="Eisen J.A."/>
            <person name="Coyne R.S."/>
            <person name="Wu M."/>
            <person name="Wu D."/>
            <person name="Thiagarajan M."/>
            <person name="Wortman J.R."/>
            <person name="Badger J.H."/>
            <person name="Ren Q."/>
            <person name="Amedeo P."/>
            <person name="Jones K.M."/>
            <person name="Tallon L.J."/>
            <person name="Delcher A.L."/>
            <person name="Salzberg S.L."/>
            <person name="Silva J.C."/>
            <person name="Haas B.J."/>
            <person name="Majoros W.H."/>
            <person name="Farzad M."/>
            <person name="Carlton J.M."/>
            <person name="Smith R.K. Jr."/>
            <person name="Garg J."/>
            <person name="Pearlman R.E."/>
            <person name="Karrer K.M."/>
            <person name="Sun L."/>
            <person name="Manning G."/>
            <person name="Elde N.C."/>
            <person name="Turkewitz A.P."/>
            <person name="Asai D.J."/>
            <person name="Wilkes D.E."/>
            <person name="Wang Y."/>
            <person name="Cai H."/>
            <person name="Collins K."/>
            <person name="Stewart B.A."/>
            <person name="Lee S.R."/>
            <person name="Wilamowska K."/>
            <person name="Weinberg Z."/>
            <person name="Ruzzo W.L."/>
            <person name="Wloga D."/>
            <person name="Gaertig J."/>
            <person name="Frankel J."/>
            <person name="Tsao C.-C."/>
            <person name="Gorovsky M.A."/>
            <person name="Keeling P.J."/>
            <person name="Waller R.F."/>
            <person name="Patron N.J."/>
            <person name="Cherry J.M."/>
            <person name="Stover N.A."/>
            <person name="Krieger C.J."/>
            <person name="del Toro C."/>
            <person name="Ryder H.F."/>
            <person name="Williamson S.C."/>
            <person name="Barbeau R.A."/>
            <person name="Hamilton E.P."/>
            <person name="Orias E."/>
        </authorList>
    </citation>
    <scope>NUCLEOTIDE SEQUENCE [LARGE SCALE GENOMIC DNA]</scope>
    <source>
        <strain evidence="10">SB210</strain>
    </source>
</reference>
<proteinExistence type="inferred from homology"/>
<dbReference type="GO" id="GO:0031267">
    <property type="term" value="F:small GTPase binding"/>
    <property type="evidence" value="ECO:0007669"/>
    <property type="project" value="TreeGrafter"/>
</dbReference>
<dbReference type="GO" id="GO:0030139">
    <property type="term" value="C:endocytic vesicle"/>
    <property type="evidence" value="ECO:0007669"/>
    <property type="project" value="TreeGrafter"/>
</dbReference>
<dbReference type="InParanoid" id="Q23D35"/>
<comment type="similarity">
    <text evidence="2">Belongs to the GAPVD1 family.</text>
</comment>
<dbReference type="RefSeq" id="XP_001014851.2">
    <property type="nucleotide sequence ID" value="XM_001014851.2"/>
</dbReference>
<evidence type="ECO:0000256" key="1">
    <source>
        <dbReference type="ARBA" id="ARBA00004170"/>
    </source>
</evidence>
<keyword evidence="5" id="KW-0472">Membrane</keyword>
<feature type="region of interest" description="Disordered" evidence="6">
    <location>
        <begin position="1388"/>
        <end position="1469"/>
    </location>
</feature>
<dbReference type="Gene3D" id="1.10.246.120">
    <property type="match status" value="1"/>
</dbReference>
<evidence type="ECO:0000313" key="10">
    <source>
        <dbReference type="Proteomes" id="UP000009168"/>
    </source>
</evidence>
<feature type="compositionally biased region" description="Basic and acidic residues" evidence="6">
    <location>
        <begin position="1329"/>
        <end position="1345"/>
    </location>
</feature>
<dbReference type="KEGG" id="tet:TTHERM_00050550"/>
<evidence type="ECO:0000256" key="3">
    <source>
        <dbReference type="ARBA" id="ARBA00022583"/>
    </source>
</evidence>
<dbReference type="Proteomes" id="UP000009168">
    <property type="component" value="Unassembled WGS sequence"/>
</dbReference>
<dbReference type="GO" id="GO:0005085">
    <property type="term" value="F:guanyl-nucleotide exchange factor activity"/>
    <property type="evidence" value="ECO:0007669"/>
    <property type="project" value="UniProtKB-KW"/>
</dbReference>
<feature type="compositionally biased region" description="Acidic residues" evidence="6">
    <location>
        <begin position="1448"/>
        <end position="1460"/>
    </location>
</feature>
<evidence type="ECO:0000259" key="8">
    <source>
        <dbReference type="PROSITE" id="PS51205"/>
    </source>
</evidence>
<dbReference type="HOGENOM" id="CLU_253947_0_0_1"/>
<dbReference type="PROSITE" id="PS51205">
    <property type="entry name" value="VPS9"/>
    <property type="match status" value="1"/>
</dbReference>
<dbReference type="SUPFAM" id="SSF48350">
    <property type="entry name" value="GTPase activation domain, GAP"/>
    <property type="match status" value="1"/>
</dbReference>
<dbReference type="InterPro" id="IPR037191">
    <property type="entry name" value="VPS9_dom_sf"/>
</dbReference>
<gene>
    <name evidence="9" type="ORF">TTHERM_00050550</name>
</gene>
<dbReference type="GO" id="GO:0006897">
    <property type="term" value="P:endocytosis"/>
    <property type="evidence" value="ECO:0007669"/>
    <property type="project" value="UniProtKB-KW"/>
</dbReference>
<dbReference type="InterPro" id="IPR008936">
    <property type="entry name" value="Rho_GTPase_activation_prot"/>
</dbReference>
<dbReference type="Pfam" id="PF00616">
    <property type="entry name" value="RasGAP"/>
    <property type="match status" value="1"/>
</dbReference>
<dbReference type="InterPro" id="IPR001936">
    <property type="entry name" value="RasGAP_dom"/>
</dbReference>
<evidence type="ECO:0000256" key="5">
    <source>
        <dbReference type="ARBA" id="ARBA00023136"/>
    </source>
</evidence>